<evidence type="ECO:0000256" key="5">
    <source>
        <dbReference type="ARBA" id="ARBA00022723"/>
    </source>
</evidence>
<evidence type="ECO:0000256" key="7">
    <source>
        <dbReference type="ARBA" id="ARBA00023288"/>
    </source>
</evidence>
<feature type="region of interest" description="Disordered" evidence="11">
    <location>
        <begin position="188"/>
        <end position="223"/>
    </location>
</feature>
<feature type="region of interest" description="Disordered" evidence="11">
    <location>
        <begin position="375"/>
        <end position="402"/>
    </location>
</feature>
<dbReference type="InterPro" id="IPR006121">
    <property type="entry name" value="HMA_dom"/>
</dbReference>
<evidence type="ECO:0000256" key="10">
    <source>
        <dbReference type="ARBA" id="ARBA00024045"/>
    </source>
</evidence>
<feature type="compositionally biased region" description="Basic and acidic residues" evidence="11">
    <location>
        <begin position="192"/>
        <end position="202"/>
    </location>
</feature>
<feature type="region of interest" description="Disordered" evidence="11">
    <location>
        <begin position="1"/>
        <end position="40"/>
    </location>
</feature>
<evidence type="ECO:0000256" key="6">
    <source>
        <dbReference type="ARBA" id="ARBA00022729"/>
    </source>
</evidence>
<feature type="non-terminal residue" evidence="13">
    <location>
        <position position="516"/>
    </location>
</feature>
<keyword evidence="3" id="KW-0052">Apoplast</keyword>
<evidence type="ECO:0000256" key="1">
    <source>
        <dbReference type="ARBA" id="ARBA00004271"/>
    </source>
</evidence>
<keyword evidence="7" id="KW-0449">Lipoprotein</keyword>
<feature type="region of interest" description="Disordered" evidence="11">
    <location>
        <begin position="107"/>
        <end position="134"/>
    </location>
</feature>
<dbReference type="InterPro" id="IPR006766">
    <property type="entry name" value="EXORDIUM-like"/>
</dbReference>
<keyword evidence="14" id="KW-1185">Reference proteome</keyword>
<evidence type="ECO:0000313" key="14">
    <source>
        <dbReference type="Proteomes" id="UP000824890"/>
    </source>
</evidence>
<comment type="similarity">
    <text evidence="10">Belongs to the HIPP family.</text>
</comment>
<dbReference type="Gene3D" id="3.30.70.100">
    <property type="match status" value="2"/>
</dbReference>
<dbReference type="Proteomes" id="UP000824890">
    <property type="component" value="Unassembled WGS sequence"/>
</dbReference>
<reference evidence="13 14" key="1">
    <citation type="submission" date="2021-05" db="EMBL/GenBank/DDBJ databases">
        <title>Genome Assembly of Synthetic Allotetraploid Brassica napus Reveals Homoeologous Exchanges between Subgenomes.</title>
        <authorList>
            <person name="Davis J.T."/>
        </authorList>
    </citation>
    <scope>NUCLEOTIDE SEQUENCE [LARGE SCALE GENOMIC DNA]</scope>
    <source>
        <strain evidence="14">cv. Da-Ae</strain>
        <tissue evidence="13">Seedling</tissue>
    </source>
</reference>
<keyword evidence="8" id="KW-0636">Prenylation</keyword>
<dbReference type="CDD" id="cd00371">
    <property type="entry name" value="HMA"/>
    <property type="match status" value="2"/>
</dbReference>
<dbReference type="Pfam" id="PF00403">
    <property type="entry name" value="HMA"/>
    <property type="match status" value="2"/>
</dbReference>
<name>A0ABQ7ZNB1_BRANA</name>
<organism evidence="13 14">
    <name type="scientific">Brassica napus</name>
    <name type="common">Rape</name>
    <dbReference type="NCBI Taxonomy" id="3708"/>
    <lineage>
        <taxon>Eukaryota</taxon>
        <taxon>Viridiplantae</taxon>
        <taxon>Streptophyta</taxon>
        <taxon>Embryophyta</taxon>
        <taxon>Tracheophyta</taxon>
        <taxon>Spermatophyta</taxon>
        <taxon>Magnoliopsida</taxon>
        <taxon>eudicotyledons</taxon>
        <taxon>Gunneridae</taxon>
        <taxon>Pentapetalae</taxon>
        <taxon>rosids</taxon>
        <taxon>malvids</taxon>
        <taxon>Brassicales</taxon>
        <taxon>Brassicaceae</taxon>
        <taxon>Brassiceae</taxon>
        <taxon>Brassica</taxon>
    </lineage>
</organism>
<gene>
    <name evidence="13" type="ORF">HID58_069060</name>
</gene>
<keyword evidence="5" id="KW-0479">Metal-binding</keyword>
<feature type="compositionally biased region" description="Basic and acidic residues" evidence="11">
    <location>
        <begin position="460"/>
        <end position="470"/>
    </location>
</feature>
<dbReference type="SUPFAM" id="SSF55008">
    <property type="entry name" value="HMA, heavy metal-associated domain"/>
    <property type="match status" value="2"/>
</dbReference>
<dbReference type="PROSITE" id="PS50846">
    <property type="entry name" value="HMA_2"/>
    <property type="match status" value="2"/>
</dbReference>
<evidence type="ECO:0000256" key="8">
    <source>
        <dbReference type="ARBA" id="ARBA00023289"/>
    </source>
</evidence>
<proteinExistence type="inferred from homology"/>
<feature type="domain" description="HMA" evidence="12">
    <location>
        <begin position="312"/>
        <end position="376"/>
    </location>
</feature>
<feature type="compositionally biased region" description="Basic and acidic residues" evidence="11">
    <location>
        <begin position="1"/>
        <end position="14"/>
    </location>
</feature>
<comment type="similarity">
    <text evidence="9">Belongs to the EXORDIUM family.</text>
</comment>
<keyword evidence="2" id="KW-0488">Methylation</keyword>
<feature type="region of interest" description="Disordered" evidence="11">
    <location>
        <begin position="456"/>
        <end position="493"/>
    </location>
</feature>
<evidence type="ECO:0000256" key="4">
    <source>
        <dbReference type="ARBA" id="ARBA00022525"/>
    </source>
</evidence>
<feature type="compositionally biased region" description="Basic and acidic residues" evidence="11">
    <location>
        <begin position="388"/>
        <end position="399"/>
    </location>
</feature>
<sequence length="516" mass="59805">MGKNKQNGEADNKSKNQKNGDSNKSDTKNQKNGDADKSNKKNQCKEIVLKVYMHCEGCASQVSHCLRGYDGVEQIKTEVGENKVVVSGKFDDPVKILRRVQKKFSKNAELISPKPNLNQDQKKEQQQKKESTPQIKTAILKMNIHCEGCVFKRRNQTGQSQWWWYEESWILQNSWRKSRKNLRDMQSFQNTEKGKGNNDKESNNNNKGNKKNEDSDGNTIFSYPPQYSAQHNYPSQIFSEENGWAFNSHGINHLKFLIPSVWDPKTKSCWTPITSKMEKQTTSPRIRKMETPINTKNQKNGDADKSNKKNQCKEIVLKVYMHCEGCASQVSHCLRGYDGVEQIKTEVGENKVVVSGKFDDPVKILRRVQKKFSKNAELISPKPNLNQDQKKEQQQKKESTPQIKTAILKMNIHCEGCVFKRWNQTCQSQWWWYEELWILQNSWRKSRKNLRDMQSFQNTEKGKGNNDKESNNNNKGNKKNEDSDGNTIFSYPPQYSAQHNYPSQIFSDENVHSRSI</sequence>
<keyword evidence="4" id="KW-0964">Secreted</keyword>
<feature type="compositionally biased region" description="Basic and acidic residues" evidence="11">
    <location>
        <begin position="120"/>
        <end position="131"/>
    </location>
</feature>
<comment type="caution">
    <text evidence="13">The sequence shown here is derived from an EMBL/GenBank/DDBJ whole genome shotgun (WGS) entry which is preliminary data.</text>
</comment>
<dbReference type="PANTHER" id="PTHR46195">
    <property type="entry name" value="HEAVY METAL-ASSOCIATED ISOPRENYLATED PLANT PROTEIN 7"/>
    <property type="match status" value="1"/>
</dbReference>
<feature type="compositionally biased region" description="Basic and acidic residues" evidence="11">
    <location>
        <begin position="21"/>
        <end position="40"/>
    </location>
</feature>
<evidence type="ECO:0000256" key="2">
    <source>
        <dbReference type="ARBA" id="ARBA00022481"/>
    </source>
</evidence>
<dbReference type="Pfam" id="PF04674">
    <property type="entry name" value="Phi_1"/>
    <property type="match status" value="1"/>
</dbReference>
<evidence type="ECO:0000259" key="12">
    <source>
        <dbReference type="PROSITE" id="PS50846"/>
    </source>
</evidence>
<dbReference type="InterPro" id="IPR036163">
    <property type="entry name" value="HMA_dom_sf"/>
</dbReference>
<protein>
    <recommendedName>
        <fullName evidence="12">HMA domain-containing protein</fullName>
    </recommendedName>
</protein>
<evidence type="ECO:0000256" key="3">
    <source>
        <dbReference type="ARBA" id="ARBA00022523"/>
    </source>
</evidence>
<keyword evidence="6" id="KW-0732">Signal</keyword>
<comment type="subcellular location">
    <subcellularLocation>
        <location evidence="1">Secreted</location>
        <location evidence="1">Extracellular space</location>
        <location evidence="1">Apoplast</location>
    </subcellularLocation>
</comment>
<dbReference type="PANTHER" id="PTHR46195:SF17">
    <property type="entry name" value="HEAVY METAL-ASSOCIATED ISOPRENYLATED PLANT PROTEIN 8"/>
    <property type="match status" value="1"/>
</dbReference>
<evidence type="ECO:0000313" key="13">
    <source>
        <dbReference type="EMBL" id="KAH0881666.1"/>
    </source>
</evidence>
<dbReference type="EMBL" id="JAGKQM010000015">
    <property type="protein sequence ID" value="KAH0881666.1"/>
    <property type="molecule type" value="Genomic_DNA"/>
</dbReference>
<evidence type="ECO:0000256" key="11">
    <source>
        <dbReference type="SAM" id="MobiDB-lite"/>
    </source>
</evidence>
<feature type="domain" description="HMA" evidence="12">
    <location>
        <begin position="44"/>
        <end position="108"/>
    </location>
</feature>
<dbReference type="InterPro" id="IPR044577">
    <property type="entry name" value="HIPP4/7/8/17/18/19"/>
</dbReference>
<accession>A0ABQ7ZNB1</accession>
<evidence type="ECO:0000256" key="9">
    <source>
        <dbReference type="ARBA" id="ARBA00023591"/>
    </source>
</evidence>